<gene>
    <name evidence="4" type="ORF">Tci_529204</name>
</gene>
<feature type="non-terminal residue" evidence="4">
    <location>
        <position position="999"/>
    </location>
</feature>
<dbReference type="InterPro" id="IPR043502">
    <property type="entry name" value="DNA/RNA_pol_sf"/>
</dbReference>
<dbReference type="PANTHER" id="PTHR48475">
    <property type="entry name" value="RIBONUCLEASE H"/>
    <property type="match status" value="1"/>
</dbReference>
<dbReference type="SUPFAM" id="SSF53098">
    <property type="entry name" value="Ribonuclease H-like"/>
    <property type="match status" value="1"/>
</dbReference>
<feature type="domain" description="RNase H type-1" evidence="2">
    <location>
        <begin position="880"/>
        <end position="993"/>
    </location>
</feature>
<dbReference type="SUPFAM" id="SSF56672">
    <property type="entry name" value="DNA/RNA polymerases"/>
    <property type="match status" value="1"/>
</dbReference>
<feature type="compositionally biased region" description="Basic and acidic residues" evidence="1">
    <location>
        <begin position="1"/>
        <end position="14"/>
    </location>
</feature>
<dbReference type="InterPro" id="IPR041577">
    <property type="entry name" value="RT_RNaseH_2"/>
</dbReference>
<dbReference type="Pfam" id="PF17919">
    <property type="entry name" value="RT_RNaseH_2"/>
    <property type="match status" value="1"/>
</dbReference>
<evidence type="ECO:0000313" key="4">
    <source>
        <dbReference type="EMBL" id="GEZ57231.1"/>
    </source>
</evidence>
<evidence type="ECO:0000259" key="3">
    <source>
        <dbReference type="Pfam" id="PF17919"/>
    </source>
</evidence>
<sequence>LTTKIPERPPEDISGRCSGETSGSFTETTHRLPVPLKSRDYVPKISISYFSFLRRSLVLGQPQDEANTSVSCISGTRRAPVLSAREHSRRGTLEDNIGSTPAGIIGSTSGGPLEVNVETPRTKTTPSAREQIEGHLSTLRSLLKEHNGRGNVSPIHLSFDDVEDRTRVRTVVTGKEIGDADLKRPFKKAVKTPLTRRIIEFVSPEFKMPANIKLYDGTTDPEDHLSRFSSAANSREWPMPVWCRMFQQTLDGSARGWFENLSQGSINGWAKLRQQFTTRFSTRRACFTDPTKITKIVRKANETLVAFKKRWIVETCFITDRKNPSLAWGCPKGRCRRHPGGLQGRSAEGNNFTEEDTGLTDKETRLTIGTGWYRIMPRPHTRQLGTKDSIIPAKKAARNGFRVRKDHHLIKDVRQRGRGNVKGRDAGKDKVINMIRSWPNDMKRKSVERDESWMKAPIVFPPLSMEDASDEPLIIEAVMEGYLVRRVYVDHGASVEVMFEHCFENLSPAIRSRLRDTQMDLVGFAGGVDELKILQAVSLTIHFMRLERKQLVEHKVNQNINQEKEVPERLDLTEQTLVNPAYPDQLITKGGNMSEQSHILLHEMPFGLKNAGATYQRHRRDIRQPPKDQHEVEPQKCSFGLEERKFLGYMVTSEGIRANPKKTKAIADMQSSRTLKEMQSLSGKLAALKRFLSRCTEKSLPFFETLKDITKENKDEYRWTESAEKAFQEMKKVIVELPLLLTTPVKEETLYVYIAASMEAVSVILLAERKGIQCPIHYVSRTLNEAERYYASLEKLALSLLHMSRRLRRHQESMLNIQWSWGAYNIAYEPRSAMKGQVLADFLSEAPVGTPTEEFFRLPAKLPNKDDMERWTLFSDEASNSKGSGAGLVLINPSGLEFTYALRLNFASTNNEAEYEALLARLRMARKMKVQNIDIKVYSKLVASQINRSYMASSTNMIKYLATKKECIAEFKTFAIQNIPRNLNQKADILSKLATPAFD</sequence>
<organism evidence="4">
    <name type="scientific">Tanacetum cinerariifolium</name>
    <name type="common">Dalmatian daisy</name>
    <name type="synonym">Chrysanthemum cinerariifolium</name>
    <dbReference type="NCBI Taxonomy" id="118510"/>
    <lineage>
        <taxon>Eukaryota</taxon>
        <taxon>Viridiplantae</taxon>
        <taxon>Streptophyta</taxon>
        <taxon>Embryophyta</taxon>
        <taxon>Tracheophyta</taxon>
        <taxon>Spermatophyta</taxon>
        <taxon>Magnoliopsida</taxon>
        <taxon>eudicotyledons</taxon>
        <taxon>Gunneridae</taxon>
        <taxon>Pentapetalae</taxon>
        <taxon>asterids</taxon>
        <taxon>campanulids</taxon>
        <taxon>Asterales</taxon>
        <taxon>Asteraceae</taxon>
        <taxon>Asteroideae</taxon>
        <taxon>Anthemideae</taxon>
        <taxon>Anthemidinae</taxon>
        <taxon>Tanacetum</taxon>
    </lineage>
</organism>
<dbReference type="InterPro" id="IPR043128">
    <property type="entry name" value="Rev_trsase/Diguanyl_cyclase"/>
</dbReference>
<feature type="compositionally biased region" description="Low complexity" evidence="1">
    <location>
        <begin position="18"/>
        <end position="27"/>
    </location>
</feature>
<dbReference type="GO" id="GO:0004523">
    <property type="term" value="F:RNA-DNA hybrid ribonuclease activity"/>
    <property type="evidence" value="ECO:0007669"/>
    <property type="project" value="InterPro"/>
</dbReference>
<feature type="domain" description="Reverse transcriptase/retrotransposon-derived protein RNase H-like" evidence="3">
    <location>
        <begin position="719"/>
        <end position="809"/>
    </location>
</feature>
<dbReference type="AlphaFoldDB" id="A0A699II23"/>
<feature type="region of interest" description="Disordered" evidence="1">
    <location>
        <begin position="1"/>
        <end position="29"/>
    </location>
</feature>
<dbReference type="EMBL" id="BKCJ010295387">
    <property type="protein sequence ID" value="GEZ57231.1"/>
    <property type="molecule type" value="Genomic_DNA"/>
</dbReference>
<name>A0A699II23_TANCI</name>
<dbReference type="InterPro" id="IPR036397">
    <property type="entry name" value="RNaseH_sf"/>
</dbReference>
<evidence type="ECO:0000256" key="1">
    <source>
        <dbReference type="SAM" id="MobiDB-lite"/>
    </source>
</evidence>
<dbReference type="PANTHER" id="PTHR48475:SF2">
    <property type="entry name" value="RIBONUCLEASE H"/>
    <property type="match status" value="1"/>
</dbReference>
<comment type="caution">
    <text evidence="4">The sequence shown here is derived from an EMBL/GenBank/DDBJ whole genome shotgun (WGS) entry which is preliminary data.</text>
</comment>
<accession>A0A699II23</accession>
<dbReference type="GO" id="GO:0003676">
    <property type="term" value="F:nucleic acid binding"/>
    <property type="evidence" value="ECO:0007669"/>
    <property type="project" value="InterPro"/>
</dbReference>
<dbReference type="InterPro" id="IPR012337">
    <property type="entry name" value="RNaseH-like_sf"/>
</dbReference>
<feature type="region of interest" description="Disordered" evidence="1">
    <location>
        <begin position="85"/>
        <end position="126"/>
    </location>
</feature>
<evidence type="ECO:0000259" key="2">
    <source>
        <dbReference type="Pfam" id="PF13456"/>
    </source>
</evidence>
<dbReference type="Gene3D" id="3.30.420.10">
    <property type="entry name" value="Ribonuclease H-like superfamily/Ribonuclease H"/>
    <property type="match status" value="1"/>
</dbReference>
<proteinExistence type="predicted"/>
<feature type="non-terminal residue" evidence="4">
    <location>
        <position position="1"/>
    </location>
</feature>
<reference evidence="4" key="1">
    <citation type="journal article" date="2019" name="Sci. Rep.">
        <title>Draft genome of Tanacetum cinerariifolium, the natural source of mosquito coil.</title>
        <authorList>
            <person name="Yamashiro T."/>
            <person name="Shiraishi A."/>
            <person name="Satake H."/>
            <person name="Nakayama K."/>
        </authorList>
    </citation>
    <scope>NUCLEOTIDE SEQUENCE</scope>
</reference>
<dbReference type="Gene3D" id="3.30.70.270">
    <property type="match status" value="1"/>
</dbReference>
<dbReference type="Pfam" id="PF13456">
    <property type="entry name" value="RVT_3"/>
    <property type="match status" value="1"/>
</dbReference>
<dbReference type="InterPro" id="IPR002156">
    <property type="entry name" value="RNaseH_domain"/>
</dbReference>
<dbReference type="CDD" id="cd09279">
    <property type="entry name" value="RNase_HI_like"/>
    <property type="match status" value="1"/>
</dbReference>
<protein>
    <submittedName>
        <fullName evidence="4">Uncharacterized protein</fullName>
    </submittedName>
</protein>